<evidence type="ECO:0000256" key="1">
    <source>
        <dbReference type="ARBA" id="ARBA00004651"/>
    </source>
</evidence>
<dbReference type="GO" id="GO:0005886">
    <property type="term" value="C:plasma membrane"/>
    <property type="evidence" value="ECO:0007669"/>
    <property type="project" value="UniProtKB-SubCell"/>
</dbReference>
<dbReference type="Pfam" id="PF04226">
    <property type="entry name" value="Transgly_assoc"/>
    <property type="match status" value="1"/>
</dbReference>
<organism evidence="8 9">
    <name type="scientific">Candidatus Fervidibacter japonicus</name>
    <dbReference type="NCBI Taxonomy" id="2035412"/>
    <lineage>
        <taxon>Bacteria</taxon>
        <taxon>Candidatus Fervidibacterota</taxon>
        <taxon>Candidatus Fervidibacter</taxon>
    </lineage>
</organism>
<keyword evidence="5 7" id="KW-1133">Transmembrane helix</keyword>
<evidence type="ECO:0008006" key="10">
    <source>
        <dbReference type="Google" id="ProtNLM"/>
    </source>
</evidence>
<comment type="similarity">
    <text evidence="2">Belongs to the UPF0410 family.</text>
</comment>
<comment type="subcellular location">
    <subcellularLocation>
        <location evidence="1">Cell membrane</location>
        <topology evidence="1">Multi-pass membrane protein</topology>
    </subcellularLocation>
</comment>
<evidence type="ECO:0000256" key="4">
    <source>
        <dbReference type="ARBA" id="ARBA00022692"/>
    </source>
</evidence>
<dbReference type="PANTHER" id="PTHR33884">
    <property type="entry name" value="UPF0410 PROTEIN YMGE"/>
    <property type="match status" value="1"/>
</dbReference>
<feature type="transmembrane region" description="Helical" evidence="7">
    <location>
        <begin position="6"/>
        <end position="25"/>
    </location>
</feature>
<keyword evidence="3" id="KW-1003">Cell membrane</keyword>
<keyword evidence="6 7" id="KW-0472">Membrane</keyword>
<feature type="transmembrane region" description="Helical" evidence="7">
    <location>
        <begin position="61"/>
        <end position="82"/>
    </location>
</feature>
<comment type="caution">
    <text evidence="8">The sequence shown here is derived from an EMBL/GenBank/DDBJ whole genome shotgun (WGS) entry which is preliminary data.</text>
</comment>
<dbReference type="PANTHER" id="PTHR33884:SF3">
    <property type="entry name" value="UPF0410 PROTEIN YMGE"/>
    <property type="match status" value="1"/>
</dbReference>
<dbReference type="AlphaFoldDB" id="A0A2H5XDH5"/>
<dbReference type="InterPro" id="IPR007341">
    <property type="entry name" value="Transgly_assoc"/>
</dbReference>
<evidence type="ECO:0000256" key="2">
    <source>
        <dbReference type="ARBA" id="ARBA00011006"/>
    </source>
</evidence>
<evidence type="ECO:0000256" key="6">
    <source>
        <dbReference type="ARBA" id="ARBA00023136"/>
    </source>
</evidence>
<name>A0A2H5XDH5_9BACT</name>
<gene>
    <name evidence="8" type="ORF">HRbin17_01748</name>
</gene>
<evidence type="ECO:0000313" key="8">
    <source>
        <dbReference type="EMBL" id="GBC99226.1"/>
    </source>
</evidence>
<protein>
    <recommendedName>
        <fullName evidence="10">GlsB/YeaQ/YmgE family stress response membrane protein</fullName>
    </recommendedName>
</protein>
<accession>A0A2H5XDH5</accession>
<dbReference type="EMBL" id="BEHT01000023">
    <property type="protein sequence ID" value="GBC99226.1"/>
    <property type="molecule type" value="Genomic_DNA"/>
</dbReference>
<evidence type="ECO:0000313" key="9">
    <source>
        <dbReference type="Proteomes" id="UP000236173"/>
    </source>
</evidence>
<evidence type="ECO:0000256" key="7">
    <source>
        <dbReference type="SAM" id="Phobius"/>
    </source>
</evidence>
<reference evidence="9" key="1">
    <citation type="submission" date="2017-09" db="EMBL/GenBank/DDBJ databases">
        <title>Metaegenomics of thermophilic ammonia-oxidizing enrichment culture.</title>
        <authorList>
            <person name="Kato S."/>
            <person name="Suzuki K."/>
        </authorList>
    </citation>
    <scope>NUCLEOTIDE SEQUENCE [LARGE SCALE GENOMIC DNA]</scope>
</reference>
<proteinExistence type="inferred from homology"/>
<feature type="transmembrane region" description="Helical" evidence="7">
    <location>
        <begin position="32"/>
        <end position="55"/>
    </location>
</feature>
<evidence type="ECO:0000256" key="3">
    <source>
        <dbReference type="ARBA" id="ARBA00022475"/>
    </source>
</evidence>
<keyword evidence="4 7" id="KW-0812">Transmembrane</keyword>
<sequence>MQLQPGGIIAWILVGLIAGWLAEQLTGRSQGLLGNIILGLVGAFVGGLLFGLLGVRGTAGFVGSIAVATIGAVVLIALARLFTSGRA</sequence>
<evidence type="ECO:0000256" key="5">
    <source>
        <dbReference type="ARBA" id="ARBA00022989"/>
    </source>
</evidence>
<dbReference type="Proteomes" id="UP000236173">
    <property type="component" value="Unassembled WGS sequence"/>
</dbReference>